<gene>
    <name evidence="2" type="ORF">PEVE_00020272</name>
</gene>
<evidence type="ECO:0000313" key="2">
    <source>
        <dbReference type="EMBL" id="CAH3190239.1"/>
    </source>
</evidence>
<feature type="non-terminal residue" evidence="2">
    <location>
        <position position="180"/>
    </location>
</feature>
<evidence type="ECO:0000256" key="1">
    <source>
        <dbReference type="SAM" id="MobiDB-lite"/>
    </source>
</evidence>
<dbReference type="Proteomes" id="UP001159427">
    <property type="component" value="Unassembled WGS sequence"/>
</dbReference>
<comment type="caution">
    <text evidence="2">The sequence shown here is derived from an EMBL/GenBank/DDBJ whole genome shotgun (WGS) entry which is preliminary data.</text>
</comment>
<reference evidence="2 3" key="1">
    <citation type="submission" date="2022-05" db="EMBL/GenBank/DDBJ databases">
        <authorList>
            <consortium name="Genoscope - CEA"/>
            <person name="William W."/>
        </authorList>
    </citation>
    <scope>NUCLEOTIDE SEQUENCE [LARGE SCALE GENOMIC DNA]</scope>
</reference>
<dbReference type="EMBL" id="CALNXI010002720">
    <property type="protein sequence ID" value="CAH3190239.1"/>
    <property type="molecule type" value="Genomic_DNA"/>
</dbReference>
<sequence>MEKEINTLEESFNSTKPLDDLREKESVLERQNEEDKAVINDKNASPSEKEAPKARVAEPGMAQNGDCRERKKHPPFRKSKINYQTIWVHYHCYYPCRRDCHWRCYRSDNRRPESTGQRRGERSARYWQVEPASLLPRLISSIVSFIFIAAGKAISFLAEHTWLIILAVVASFTQNFLKRF</sequence>
<proteinExistence type="predicted"/>
<evidence type="ECO:0000313" key="3">
    <source>
        <dbReference type="Proteomes" id="UP001159427"/>
    </source>
</evidence>
<feature type="compositionally biased region" description="Basic and acidic residues" evidence="1">
    <location>
        <begin position="17"/>
        <end position="39"/>
    </location>
</feature>
<protein>
    <submittedName>
        <fullName evidence="2">Uncharacterized protein</fullName>
    </submittedName>
</protein>
<feature type="region of interest" description="Disordered" evidence="1">
    <location>
        <begin position="1"/>
        <end position="74"/>
    </location>
</feature>
<keyword evidence="3" id="KW-1185">Reference proteome</keyword>
<feature type="compositionally biased region" description="Basic and acidic residues" evidence="1">
    <location>
        <begin position="47"/>
        <end position="56"/>
    </location>
</feature>
<organism evidence="2 3">
    <name type="scientific">Porites evermanni</name>
    <dbReference type="NCBI Taxonomy" id="104178"/>
    <lineage>
        <taxon>Eukaryota</taxon>
        <taxon>Metazoa</taxon>
        <taxon>Cnidaria</taxon>
        <taxon>Anthozoa</taxon>
        <taxon>Hexacorallia</taxon>
        <taxon>Scleractinia</taxon>
        <taxon>Fungiina</taxon>
        <taxon>Poritidae</taxon>
        <taxon>Porites</taxon>
    </lineage>
</organism>
<accession>A0ABN8SF47</accession>
<name>A0ABN8SF47_9CNID</name>